<evidence type="ECO:0000259" key="2">
    <source>
        <dbReference type="Pfam" id="PF01551"/>
    </source>
</evidence>
<dbReference type="OrthoDB" id="9815928at2"/>
<protein>
    <recommendedName>
        <fullName evidence="2">M23ase beta-sheet core domain-containing protein</fullName>
    </recommendedName>
</protein>
<organism evidence="3 4">
    <name type="scientific">Streptomyces venezuelae</name>
    <dbReference type="NCBI Taxonomy" id="54571"/>
    <lineage>
        <taxon>Bacteria</taxon>
        <taxon>Bacillati</taxon>
        <taxon>Actinomycetota</taxon>
        <taxon>Actinomycetes</taxon>
        <taxon>Kitasatosporales</taxon>
        <taxon>Streptomycetaceae</taxon>
        <taxon>Streptomyces</taxon>
    </lineage>
</organism>
<dbReference type="SUPFAM" id="SSF51261">
    <property type="entry name" value="Duplicated hybrid motif"/>
    <property type="match status" value="1"/>
</dbReference>
<evidence type="ECO:0000256" key="1">
    <source>
        <dbReference type="SAM" id="MobiDB-lite"/>
    </source>
</evidence>
<feature type="region of interest" description="Disordered" evidence="1">
    <location>
        <begin position="71"/>
        <end position="146"/>
    </location>
</feature>
<feature type="compositionally biased region" description="Low complexity" evidence="1">
    <location>
        <begin position="92"/>
        <end position="101"/>
    </location>
</feature>
<name>A0A5P2AKA1_STRVZ</name>
<dbReference type="Pfam" id="PF01551">
    <property type="entry name" value="Peptidase_M23"/>
    <property type="match status" value="1"/>
</dbReference>
<evidence type="ECO:0000313" key="4">
    <source>
        <dbReference type="Proteomes" id="UP000324106"/>
    </source>
</evidence>
<dbReference type="AlphaFoldDB" id="A0A5P2AKA1"/>
<feature type="domain" description="M23ase beta-sheet core" evidence="2">
    <location>
        <begin position="110"/>
        <end position="142"/>
    </location>
</feature>
<sequence>MACACNGWGKARARGPHPGRTSHASARREPVGTPTVRHNLTPRAARPAARGVRPLTAGCIVRSTLITTTAAADCSGRHRLDPRRSRPRRTRPPASAGSAPTCCRTGANSRGVAAGATVTPGQYLGESGNTGQSTGPHLHFEVPSAG</sequence>
<feature type="compositionally biased region" description="Basic and acidic residues" evidence="1">
    <location>
        <begin position="75"/>
        <end position="84"/>
    </location>
</feature>
<proteinExistence type="predicted"/>
<dbReference type="CDD" id="cd12797">
    <property type="entry name" value="M23_peptidase"/>
    <property type="match status" value="1"/>
</dbReference>
<dbReference type="InterPro" id="IPR011055">
    <property type="entry name" value="Dup_hybrid_motif"/>
</dbReference>
<reference evidence="3 4" key="1">
    <citation type="submission" date="2018-05" db="EMBL/GenBank/DDBJ databases">
        <title>Streptomyces venezuelae.</title>
        <authorList>
            <person name="Kim W."/>
            <person name="Lee N."/>
            <person name="Cho B.-K."/>
        </authorList>
    </citation>
    <scope>NUCLEOTIDE SEQUENCE [LARGE SCALE GENOMIC DNA]</scope>
    <source>
        <strain evidence="3 4">ATCC 15068</strain>
    </source>
</reference>
<dbReference type="Proteomes" id="UP000324106">
    <property type="component" value="Chromosome"/>
</dbReference>
<dbReference type="Gene3D" id="2.70.70.10">
    <property type="entry name" value="Glucose Permease (Domain IIA)"/>
    <property type="match status" value="1"/>
</dbReference>
<dbReference type="InterPro" id="IPR016047">
    <property type="entry name" value="M23ase_b-sheet_dom"/>
</dbReference>
<accession>A0A5P2AKA1</accession>
<feature type="region of interest" description="Disordered" evidence="1">
    <location>
        <begin position="1"/>
        <end position="50"/>
    </location>
</feature>
<gene>
    <name evidence="3" type="ORF">DEJ46_02025</name>
</gene>
<evidence type="ECO:0000313" key="3">
    <source>
        <dbReference type="EMBL" id="QES18028.1"/>
    </source>
</evidence>
<dbReference type="EMBL" id="CP029194">
    <property type="protein sequence ID" value="QES18028.1"/>
    <property type="molecule type" value="Genomic_DNA"/>
</dbReference>